<dbReference type="GeneID" id="127739766"/>
<name>A0A9C6W9W0_ARADU</name>
<dbReference type="KEGG" id="adu:127739766"/>
<keyword evidence="2" id="KW-1185">Reference proteome</keyword>
<feature type="region of interest" description="Disordered" evidence="1">
    <location>
        <begin position="87"/>
        <end position="107"/>
    </location>
</feature>
<proteinExistence type="predicted"/>
<evidence type="ECO:0000313" key="2">
    <source>
        <dbReference type="Proteomes" id="UP000515211"/>
    </source>
</evidence>
<gene>
    <name evidence="3" type="primary">LOC127739766</name>
</gene>
<dbReference type="RefSeq" id="XP_052107252.1">
    <property type="nucleotide sequence ID" value="XM_052251292.1"/>
</dbReference>
<dbReference type="Proteomes" id="UP000515211">
    <property type="component" value="Chromosome 6"/>
</dbReference>
<sequence length="202" mass="22787">MRRTSKISPVQQKRLDRMTKPTNRWIAEWTSDHDRKRFQGSLAFMQLPLSTRGMINQRIMPTNDCAWTHFMQHIDIAFNQYISRIQSAPQPEGASETPSLNNPPPQRMKQLIVRPLTTSTFVPASMVNQTPPIIGAHFRPPTPTNTQLLSSNEINASTGSKVTKPSQQDGLSAEKMALATSETASRLFKFISTPGFRLPRKN</sequence>
<evidence type="ECO:0000256" key="1">
    <source>
        <dbReference type="SAM" id="MobiDB-lite"/>
    </source>
</evidence>
<protein>
    <submittedName>
        <fullName evidence="3">Uncharacterized protein LOC127739766</fullName>
    </submittedName>
</protein>
<accession>A0A9C6W9W0</accession>
<reference evidence="2" key="1">
    <citation type="journal article" date="2016" name="Nat. Genet.">
        <title>The genome sequences of Arachis duranensis and Arachis ipaensis, the diploid ancestors of cultivated peanut.</title>
        <authorList>
            <person name="Bertioli D.J."/>
            <person name="Cannon S.B."/>
            <person name="Froenicke L."/>
            <person name="Huang G."/>
            <person name="Farmer A.D."/>
            <person name="Cannon E.K."/>
            <person name="Liu X."/>
            <person name="Gao D."/>
            <person name="Clevenger J."/>
            <person name="Dash S."/>
            <person name="Ren L."/>
            <person name="Moretzsohn M.C."/>
            <person name="Shirasawa K."/>
            <person name="Huang W."/>
            <person name="Vidigal B."/>
            <person name="Abernathy B."/>
            <person name="Chu Y."/>
            <person name="Niederhuth C.E."/>
            <person name="Umale P."/>
            <person name="Araujo A.C."/>
            <person name="Kozik A."/>
            <person name="Kim K.D."/>
            <person name="Burow M.D."/>
            <person name="Varshney R.K."/>
            <person name="Wang X."/>
            <person name="Zhang X."/>
            <person name="Barkley N."/>
            <person name="Guimaraes P.M."/>
            <person name="Isobe S."/>
            <person name="Guo B."/>
            <person name="Liao B."/>
            <person name="Stalker H.T."/>
            <person name="Schmitz R.J."/>
            <person name="Scheffler B.E."/>
            <person name="Leal-Bertioli S.C."/>
            <person name="Xun X."/>
            <person name="Jackson S.A."/>
            <person name="Michelmore R."/>
            <person name="Ozias-Akins P."/>
        </authorList>
    </citation>
    <scope>NUCLEOTIDE SEQUENCE [LARGE SCALE GENOMIC DNA]</scope>
    <source>
        <strain evidence="2">cv. V14167</strain>
    </source>
</reference>
<reference evidence="3" key="2">
    <citation type="submission" date="2025-08" db="UniProtKB">
        <authorList>
            <consortium name="RefSeq"/>
        </authorList>
    </citation>
    <scope>IDENTIFICATION</scope>
    <source>
        <tissue evidence="3">Whole plant</tissue>
    </source>
</reference>
<dbReference type="AlphaFoldDB" id="A0A9C6W9W0"/>
<evidence type="ECO:0000313" key="3">
    <source>
        <dbReference type="RefSeq" id="XP_052107252.1"/>
    </source>
</evidence>
<organism evidence="2 3">
    <name type="scientific">Arachis duranensis</name>
    <name type="common">Wild peanut</name>
    <dbReference type="NCBI Taxonomy" id="130453"/>
    <lineage>
        <taxon>Eukaryota</taxon>
        <taxon>Viridiplantae</taxon>
        <taxon>Streptophyta</taxon>
        <taxon>Embryophyta</taxon>
        <taxon>Tracheophyta</taxon>
        <taxon>Spermatophyta</taxon>
        <taxon>Magnoliopsida</taxon>
        <taxon>eudicotyledons</taxon>
        <taxon>Gunneridae</taxon>
        <taxon>Pentapetalae</taxon>
        <taxon>rosids</taxon>
        <taxon>fabids</taxon>
        <taxon>Fabales</taxon>
        <taxon>Fabaceae</taxon>
        <taxon>Papilionoideae</taxon>
        <taxon>50 kb inversion clade</taxon>
        <taxon>dalbergioids sensu lato</taxon>
        <taxon>Dalbergieae</taxon>
        <taxon>Pterocarpus clade</taxon>
        <taxon>Arachis</taxon>
    </lineage>
</organism>